<sequence>MQHSLATPYHYIRIAVGRINPQRDALSLRKTLQDAITQTFGITSSAVYVDVLWMAEDGGHCVLRVQKDDASKILAAIVACIWELRHEARSRAPRGFLHWYFAGDSKTSSGKESHQPNGESEIVTSLNYCRPFARIAAIQGRVLALSGAVNGMHHLLASERPTFTLTVKMRCPIRTVLSLGRKCVLTALSPEYPTHPAPVLIHERDRKNGCRNLDPRTAPRTVARYQRDGISLNCESLVSLRWFLFVSSTIRFMHVDARVQLTEAQFIPVAENLLVPTLARLKPAASQVDPPSGVTNRVGSLSNCSLGTEHTQVRVPPVTVGSPSAPDRATMFIKPGRGQCDNKQITLLIVSRVPLALGT</sequence>
<evidence type="ECO:0000313" key="2">
    <source>
        <dbReference type="EMBL" id="GLB44477.1"/>
    </source>
</evidence>
<keyword evidence="3" id="KW-1185">Reference proteome</keyword>
<feature type="domain" description="Ribonucleases P/MRP subunit Pop8-like" evidence="1">
    <location>
        <begin position="22"/>
        <end position="78"/>
    </location>
</feature>
<gene>
    <name evidence="2" type="ORF">LshimejAT787_1701040</name>
</gene>
<dbReference type="OrthoDB" id="3265020at2759"/>
<dbReference type="Pfam" id="PF20976">
    <property type="entry name" value="Pop8"/>
    <property type="match status" value="1"/>
</dbReference>
<organism evidence="2 3">
    <name type="scientific">Lyophyllum shimeji</name>
    <name type="common">Hon-shimeji</name>
    <name type="synonym">Tricholoma shimeji</name>
    <dbReference type="NCBI Taxonomy" id="47721"/>
    <lineage>
        <taxon>Eukaryota</taxon>
        <taxon>Fungi</taxon>
        <taxon>Dikarya</taxon>
        <taxon>Basidiomycota</taxon>
        <taxon>Agaricomycotina</taxon>
        <taxon>Agaricomycetes</taxon>
        <taxon>Agaricomycetidae</taxon>
        <taxon>Agaricales</taxon>
        <taxon>Tricholomatineae</taxon>
        <taxon>Lyophyllaceae</taxon>
        <taxon>Lyophyllum</taxon>
    </lineage>
</organism>
<evidence type="ECO:0000259" key="1">
    <source>
        <dbReference type="Pfam" id="PF20976"/>
    </source>
</evidence>
<reference evidence="2" key="1">
    <citation type="submission" date="2022-07" db="EMBL/GenBank/DDBJ databases">
        <title>The genome of Lyophyllum shimeji provides insight into the initial evolution of ectomycorrhizal fungal genome.</title>
        <authorList>
            <person name="Kobayashi Y."/>
            <person name="Shibata T."/>
            <person name="Hirakawa H."/>
            <person name="Shigenobu S."/>
            <person name="Nishiyama T."/>
            <person name="Yamada A."/>
            <person name="Hasebe M."/>
            <person name="Kawaguchi M."/>
        </authorList>
    </citation>
    <scope>NUCLEOTIDE SEQUENCE</scope>
    <source>
        <strain evidence="2">AT787</strain>
    </source>
</reference>
<protein>
    <recommendedName>
        <fullName evidence="1">Ribonucleases P/MRP subunit Pop8-like domain-containing protein</fullName>
    </recommendedName>
</protein>
<evidence type="ECO:0000313" key="3">
    <source>
        <dbReference type="Proteomes" id="UP001063166"/>
    </source>
</evidence>
<dbReference type="Proteomes" id="UP001063166">
    <property type="component" value="Unassembled WGS sequence"/>
</dbReference>
<dbReference type="InterPro" id="IPR049128">
    <property type="entry name" value="Pop8-like_dom"/>
</dbReference>
<dbReference type="AlphaFoldDB" id="A0A9P3Q086"/>
<accession>A0A9P3Q086</accession>
<comment type="caution">
    <text evidence="2">The sequence shown here is derived from an EMBL/GenBank/DDBJ whole genome shotgun (WGS) entry which is preliminary data.</text>
</comment>
<proteinExistence type="predicted"/>
<dbReference type="EMBL" id="BRPK01000017">
    <property type="protein sequence ID" value="GLB44477.1"/>
    <property type="molecule type" value="Genomic_DNA"/>
</dbReference>
<name>A0A9P3Q086_LYOSH</name>